<dbReference type="RefSeq" id="WP_326836120.1">
    <property type="nucleotide sequence ID" value="NZ_CP142149.1"/>
</dbReference>
<dbReference type="Proteomes" id="UP001330812">
    <property type="component" value="Chromosome"/>
</dbReference>
<protein>
    <submittedName>
        <fullName evidence="4">DUF3152 domain-containing protein</fullName>
    </submittedName>
</protein>
<evidence type="ECO:0000256" key="2">
    <source>
        <dbReference type="SAM" id="Phobius"/>
    </source>
</evidence>
<dbReference type="EMBL" id="CP142149">
    <property type="protein sequence ID" value="WSE33320.1"/>
    <property type="molecule type" value="Genomic_DNA"/>
</dbReference>
<evidence type="ECO:0000259" key="3">
    <source>
        <dbReference type="Pfam" id="PF11350"/>
    </source>
</evidence>
<reference evidence="4 5" key="1">
    <citation type="journal article" date="2015" name="Int. J. Syst. Evol. Microbiol.">
        <title>Amycolatopsis rhabdoformis sp. nov., an actinomycete isolated from a tropical forest soil.</title>
        <authorList>
            <person name="Souza W.R."/>
            <person name="Silva R.E."/>
            <person name="Goodfellow M."/>
            <person name="Busarakam K."/>
            <person name="Figueiro F.S."/>
            <person name="Ferreira D."/>
            <person name="Rodrigues-Filho E."/>
            <person name="Moraes L.A.B."/>
            <person name="Zucchi T.D."/>
        </authorList>
    </citation>
    <scope>NUCLEOTIDE SEQUENCE [LARGE SCALE GENOMIC DNA]</scope>
    <source>
        <strain evidence="4 5">NCIMB 14900</strain>
    </source>
</reference>
<keyword evidence="5" id="KW-1185">Reference proteome</keyword>
<keyword evidence="2" id="KW-1133">Transmembrane helix</keyword>
<feature type="region of interest" description="Disordered" evidence="1">
    <location>
        <begin position="61"/>
        <end position="99"/>
    </location>
</feature>
<evidence type="ECO:0000256" key="1">
    <source>
        <dbReference type="SAM" id="MobiDB-lite"/>
    </source>
</evidence>
<feature type="region of interest" description="Disordered" evidence="1">
    <location>
        <begin position="1"/>
        <end position="22"/>
    </location>
</feature>
<feature type="transmembrane region" description="Helical" evidence="2">
    <location>
        <begin position="35"/>
        <end position="54"/>
    </location>
</feature>
<accession>A0ABZ1IFW1</accession>
<organism evidence="4 5">
    <name type="scientific">Amycolatopsis rhabdoformis</name>
    <dbReference type="NCBI Taxonomy" id="1448059"/>
    <lineage>
        <taxon>Bacteria</taxon>
        <taxon>Bacillati</taxon>
        <taxon>Actinomycetota</taxon>
        <taxon>Actinomycetes</taxon>
        <taxon>Pseudonocardiales</taxon>
        <taxon>Pseudonocardiaceae</taxon>
        <taxon>Amycolatopsis</taxon>
    </lineage>
</organism>
<evidence type="ECO:0000313" key="4">
    <source>
        <dbReference type="EMBL" id="WSE33320.1"/>
    </source>
</evidence>
<keyword evidence="2" id="KW-0472">Membrane</keyword>
<feature type="domain" description="DUF3152" evidence="3">
    <location>
        <begin position="108"/>
        <end position="319"/>
    </location>
</feature>
<keyword evidence="2" id="KW-0812">Transmembrane</keyword>
<proteinExistence type="predicted"/>
<name>A0ABZ1IFW1_9PSEU</name>
<dbReference type="InterPro" id="IPR022603">
    <property type="entry name" value="DUF3152"/>
</dbReference>
<sequence>MPQDDPRSGQPLSASWKPLPERGSARKKKGFLRIYGWRVYALPIMVVLTVLVLVNTATTSVPSTAAQQPDRPVQTRGVPVDSPWIAAEPGVSENPAKPADVTVPTAELPAGGPYTQTGRGTWHVIPGSGPKIGTGRLYRYTVEVEDGIDAASYAGDDSFAAAVQGILSDAKSWTANGQVALQRVDSSEPHPDFRVSLSTPDTTHRADACGFSITYEASCFRRSMHRVLINLSRWVRGAKAYGANTTAYREYAINHEVGHALGHSHVGCGGTGQPAPVMMQQTFGVADDYVARLNNVPGGDQGAVPADHRVCVTNSWPFPDGH</sequence>
<dbReference type="Pfam" id="PF11350">
    <property type="entry name" value="DUF3152"/>
    <property type="match status" value="1"/>
</dbReference>
<dbReference type="SUPFAM" id="SSF55486">
    <property type="entry name" value="Metalloproteases ('zincins'), catalytic domain"/>
    <property type="match status" value="1"/>
</dbReference>
<evidence type="ECO:0000313" key="5">
    <source>
        <dbReference type="Proteomes" id="UP001330812"/>
    </source>
</evidence>
<gene>
    <name evidence="4" type="ORF">VSH64_14550</name>
</gene>